<feature type="compositionally biased region" description="Basic residues" evidence="3">
    <location>
        <begin position="50"/>
        <end position="59"/>
    </location>
</feature>
<dbReference type="SUPFAM" id="SSF55550">
    <property type="entry name" value="SH2 domain"/>
    <property type="match status" value="1"/>
</dbReference>
<dbReference type="RefSeq" id="XP_030835727.1">
    <property type="nucleotide sequence ID" value="XM_030979867.1"/>
</dbReference>
<evidence type="ECO:0000259" key="4">
    <source>
        <dbReference type="PROSITE" id="PS50001"/>
    </source>
</evidence>
<dbReference type="InterPro" id="IPR000980">
    <property type="entry name" value="SH2"/>
</dbReference>
<keyword evidence="1 2" id="KW-0727">SH2 domain</keyword>
<organism evidence="5 6">
    <name type="scientific">Strongylocentrotus purpuratus</name>
    <name type="common">Purple sea urchin</name>
    <dbReference type="NCBI Taxonomy" id="7668"/>
    <lineage>
        <taxon>Eukaryota</taxon>
        <taxon>Metazoa</taxon>
        <taxon>Echinodermata</taxon>
        <taxon>Eleutherozoa</taxon>
        <taxon>Echinozoa</taxon>
        <taxon>Echinoidea</taxon>
        <taxon>Euechinoidea</taxon>
        <taxon>Echinacea</taxon>
        <taxon>Camarodonta</taxon>
        <taxon>Echinidea</taxon>
        <taxon>Strongylocentrotidae</taxon>
        <taxon>Strongylocentrotus</taxon>
    </lineage>
</organism>
<dbReference type="InterPro" id="IPR036860">
    <property type="entry name" value="SH2_dom_sf"/>
</dbReference>
<dbReference type="PANTHER" id="PTHR14388">
    <property type="entry name" value="T CELL-SPECIFIC ADAPTER PROTEIN TSAD"/>
    <property type="match status" value="1"/>
</dbReference>
<dbReference type="GeneID" id="576200"/>
<feature type="compositionally biased region" description="Basic and acidic residues" evidence="3">
    <location>
        <begin position="102"/>
        <end position="112"/>
    </location>
</feature>
<evidence type="ECO:0000256" key="1">
    <source>
        <dbReference type="ARBA" id="ARBA00022999"/>
    </source>
</evidence>
<reference evidence="6" key="1">
    <citation type="submission" date="2015-02" db="EMBL/GenBank/DDBJ databases">
        <title>Genome sequencing for Strongylocentrotus purpuratus.</title>
        <authorList>
            <person name="Murali S."/>
            <person name="Liu Y."/>
            <person name="Vee V."/>
            <person name="English A."/>
            <person name="Wang M."/>
            <person name="Skinner E."/>
            <person name="Han Y."/>
            <person name="Muzny D.M."/>
            <person name="Worley K.C."/>
            <person name="Gibbs R.A."/>
        </authorList>
    </citation>
    <scope>NUCLEOTIDE SEQUENCE</scope>
</reference>
<evidence type="ECO:0000256" key="3">
    <source>
        <dbReference type="SAM" id="MobiDB-lite"/>
    </source>
</evidence>
<feature type="compositionally biased region" description="Basic and acidic residues" evidence="3">
    <location>
        <begin position="255"/>
        <end position="270"/>
    </location>
</feature>
<dbReference type="Proteomes" id="UP000007110">
    <property type="component" value="Unassembled WGS sequence"/>
</dbReference>
<dbReference type="Gene3D" id="3.30.505.10">
    <property type="entry name" value="SH2 domain"/>
    <property type="match status" value="1"/>
</dbReference>
<evidence type="ECO:0000256" key="2">
    <source>
        <dbReference type="PROSITE-ProRule" id="PRU00191"/>
    </source>
</evidence>
<evidence type="ECO:0000313" key="6">
    <source>
        <dbReference type="Proteomes" id="UP000007110"/>
    </source>
</evidence>
<dbReference type="FunFam" id="3.30.505.10:FF:000034">
    <property type="entry name" value="SH2 domain-containing protein 4A"/>
    <property type="match status" value="1"/>
</dbReference>
<feature type="region of interest" description="Disordered" evidence="3">
    <location>
        <begin position="255"/>
        <end position="292"/>
    </location>
</feature>
<feature type="region of interest" description="Disordered" evidence="3">
    <location>
        <begin position="327"/>
        <end position="354"/>
    </location>
</feature>
<accession>A0A7M7SW75</accession>
<feature type="compositionally biased region" description="Basic and acidic residues" evidence="3">
    <location>
        <begin position="134"/>
        <end position="180"/>
    </location>
</feature>
<reference evidence="5" key="2">
    <citation type="submission" date="2021-01" db="UniProtKB">
        <authorList>
            <consortium name="EnsemblMetazoa"/>
        </authorList>
    </citation>
    <scope>IDENTIFICATION</scope>
</reference>
<feature type="compositionally biased region" description="Basic and acidic residues" evidence="3">
    <location>
        <begin position="38"/>
        <end position="49"/>
    </location>
</feature>
<dbReference type="Pfam" id="PF00017">
    <property type="entry name" value="SH2"/>
    <property type="match status" value="1"/>
</dbReference>
<feature type="compositionally biased region" description="Basic and acidic residues" evidence="3">
    <location>
        <begin position="277"/>
        <end position="292"/>
    </location>
</feature>
<evidence type="ECO:0000313" key="5">
    <source>
        <dbReference type="EnsemblMetazoa" id="XP_030835727"/>
    </source>
</evidence>
<feature type="domain" description="SH2" evidence="4">
    <location>
        <begin position="381"/>
        <end position="473"/>
    </location>
</feature>
<name>A0A7M7SW75_STRPU</name>
<dbReference type="PROSITE" id="PS50001">
    <property type="entry name" value="SH2"/>
    <property type="match status" value="1"/>
</dbReference>
<dbReference type="PANTHER" id="PTHR14388:SF17">
    <property type="entry name" value="SH2 DOMAIN-CONTAINING PROTEIN"/>
    <property type="match status" value="1"/>
</dbReference>
<proteinExistence type="predicted"/>
<dbReference type="AlphaFoldDB" id="A0A7M7SW75"/>
<dbReference type="CTD" id="387694"/>
<feature type="compositionally biased region" description="Basic and acidic residues" evidence="3">
    <location>
        <begin position="196"/>
        <end position="243"/>
    </location>
</feature>
<sequence length="496" mass="59252">MLQQILKDMYIDPELLAELSEHQKELLYVKMREEQVRRYKNREEEEKKTPPKKVPKKGNKKVVWLQGRDGCEWVWVMGHHKNDRTIEQILERENKEKARLLAEKEAQEKRLEGDDEKPETTPGKTPVCNQESTDTMKKQELKMKGKEKEGEERQKKLKEEEERLKKEEEKLERERKKAEAEAYASMKELRQQQAKMAKEEAEKKKKDQELKEKKEQLKREREQKQKEQREQEEQLRKDEEARREELYMSLKQIREEQKKASMKERDKADKIFQVQLRESKRADKDRSHRAKIAREEVRRSRILSKDLTHLTIQEELIVMDKRIVPPEKPLEEEKPSLPLRKRQAPRPPKPTGHKSVVEWFQKEECERQAGLLKDTKEIAPWFHGIITRQQAEYLLFPKAEGHFLVRVSNRIWGYALSFRDKERAKHFLIDASGSMYSFFGQDQKDHASLEDLVQFHMRMPISEMGKEVLKTPCVQAANPPDYEELFSNQDNHNTVL</sequence>
<feature type="region of interest" description="Disordered" evidence="3">
    <location>
        <begin position="102"/>
        <end position="243"/>
    </location>
</feature>
<dbReference type="EnsemblMetazoa" id="XM_030979867">
    <property type="protein sequence ID" value="XP_030835727"/>
    <property type="gene ID" value="LOC576200"/>
</dbReference>
<feature type="region of interest" description="Disordered" evidence="3">
    <location>
        <begin position="38"/>
        <end position="59"/>
    </location>
</feature>
<protein>
    <recommendedName>
        <fullName evidence="4">SH2 domain-containing protein</fullName>
    </recommendedName>
</protein>
<keyword evidence="6" id="KW-1185">Reference proteome</keyword>
<dbReference type="SMART" id="SM00252">
    <property type="entry name" value="SH2"/>
    <property type="match status" value="1"/>
</dbReference>